<evidence type="ECO:0000313" key="2">
    <source>
        <dbReference type="Proteomes" id="UP001159427"/>
    </source>
</evidence>
<protein>
    <submittedName>
        <fullName evidence="1">Uncharacterized protein</fullName>
    </submittedName>
</protein>
<comment type="caution">
    <text evidence="1">The sequence shown here is derived from an EMBL/GenBank/DDBJ whole genome shotgun (WGS) entry which is preliminary data.</text>
</comment>
<keyword evidence="2" id="KW-1185">Reference proteome</keyword>
<sequence>MNGSVIVGAQGMANNAHIPVEDIALVSQGESLADMSRLVFCDPNHFRTGELHRHTPRWLSLLNDLNDDRFSEVHDWITNGVDAFILLPHEKEKFIRLVKEILPRDCSDLLTLQRLSDKCTSISLAAPGARLYVNEINLAVSGATRSSRPVKMSPALKKEIEHWLFLESWDGFLPWRSEKHTHVKLFCDSSHVAWGGALSPNAIEVNVYDYWDASAIQADIATKETLALNNVLESFADSIKNSWVDAFVDSMVLVLSWTRQGSRSHLLSDALKKLFSTITKLVIDLHLTFVPSFQNQADPPSRRLTLQDTKLCPSLWVVVQELYGGEDGHSVDLMARPSNAQSDLSGAQLPFFSETLLPGSLGVNVFAQSPDLYDVSIFKNFYVFPPISLIPHAIQYLRSLQLSYTIVIPDVCPRHFWRPLLTSTCSARHLSAIAGTVGALLTPSRNGFSNHWPIPLDLWVFRTGQE</sequence>
<evidence type="ECO:0000313" key="1">
    <source>
        <dbReference type="EMBL" id="CAH3178245.1"/>
    </source>
</evidence>
<dbReference type="Proteomes" id="UP001159427">
    <property type="component" value="Unassembled WGS sequence"/>
</dbReference>
<name>A0ABN8RK79_9CNID</name>
<organism evidence="1 2">
    <name type="scientific">Porites evermanni</name>
    <dbReference type="NCBI Taxonomy" id="104178"/>
    <lineage>
        <taxon>Eukaryota</taxon>
        <taxon>Metazoa</taxon>
        <taxon>Cnidaria</taxon>
        <taxon>Anthozoa</taxon>
        <taxon>Hexacorallia</taxon>
        <taxon>Scleractinia</taxon>
        <taxon>Fungiina</taxon>
        <taxon>Poritidae</taxon>
        <taxon>Porites</taxon>
    </lineage>
</organism>
<dbReference type="EMBL" id="CALNXI010001847">
    <property type="protein sequence ID" value="CAH3178245.1"/>
    <property type="molecule type" value="Genomic_DNA"/>
</dbReference>
<accession>A0ABN8RK79</accession>
<reference evidence="1 2" key="1">
    <citation type="submission" date="2022-05" db="EMBL/GenBank/DDBJ databases">
        <authorList>
            <consortium name="Genoscope - CEA"/>
            <person name="William W."/>
        </authorList>
    </citation>
    <scope>NUCLEOTIDE SEQUENCE [LARGE SCALE GENOMIC DNA]</scope>
</reference>
<dbReference type="PANTHER" id="PTHR33050:SF7">
    <property type="entry name" value="RIBONUCLEASE H"/>
    <property type="match status" value="1"/>
</dbReference>
<dbReference type="PANTHER" id="PTHR33050">
    <property type="entry name" value="REVERSE TRANSCRIPTASE DOMAIN-CONTAINING PROTEIN"/>
    <property type="match status" value="1"/>
</dbReference>
<dbReference type="InterPro" id="IPR052055">
    <property type="entry name" value="Hepadnavirus_pol/RT"/>
</dbReference>
<gene>
    <name evidence="1" type="ORF">PEVE_00011655</name>
</gene>
<proteinExistence type="predicted"/>